<sequence length="149" mass="15828">MQYLARKSSGPRAPPSSVISGESTENLSTALDAVGQELCDGFGMKITRIGGIRPMTQVRDMCQIRSRPHTCDDSWGGNIIAAACTHVSATVHPKLNEGTWIAAPYLDDVHYDPANPVDVVDGYIQLPDGPGLGVVVDESVLGEPIAVIE</sequence>
<proteinExistence type="inferred from homology"/>
<reference evidence="5 6" key="1">
    <citation type="journal article" date="2019" name="Int. J. Syst. Evol. Microbiol.">
        <title>The Global Catalogue of Microorganisms (GCM) 10K type strain sequencing project: providing services to taxonomists for standard genome sequencing and annotation.</title>
        <authorList>
            <consortium name="The Broad Institute Genomics Platform"/>
            <consortium name="The Broad Institute Genome Sequencing Center for Infectious Disease"/>
            <person name="Wu L."/>
            <person name="Ma J."/>
        </authorList>
    </citation>
    <scope>NUCLEOTIDE SEQUENCE [LARGE SCALE GENOMIC DNA]</scope>
    <source>
        <strain evidence="5 6">JCM 13595</strain>
    </source>
</reference>
<comment type="caution">
    <text evidence="5">The sequence shown here is derived from an EMBL/GenBank/DDBJ whole genome shotgun (WGS) entry which is preliminary data.</text>
</comment>
<dbReference type="PANTHER" id="PTHR48080:SF3">
    <property type="entry name" value="ENOLASE SUPERFAMILY MEMBER DDB_G0284701"/>
    <property type="match status" value="1"/>
</dbReference>
<dbReference type="InterPro" id="IPR036849">
    <property type="entry name" value="Enolase-like_C_sf"/>
</dbReference>
<dbReference type="InterPro" id="IPR034593">
    <property type="entry name" value="DgoD-like"/>
</dbReference>
<dbReference type="Gene3D" id="3.20.20.120">
    <property type="entry name" value="Enolase-like C-terminal domain"/>
    <property type="match status" value="1"/>
</dbReference>
<name>A0ABN2UBB3_9MICC</name>
<feature type="domain" description="Enolase C-terminal" evidence="4">
    <location>
        <begin position="16"/>
        <end position="139"/>
    </location>
</feature>
<evidence type="ECO:0000313" key="6">
    <source>
        <dbReference type="Proteomes" id="UP001501461"/>
    </source>
</evidence>
<evidence type="ECO:0000256" key="3">
    <source>
        <dbReference type="SAM" id="MobiDB-lite"/>
    </source>
</evidence>
<evidence type="ECO:0000259" key="4">
    <source>
        <dbReference type="Pfam" id="PF13378"/>
    </source>
</evidence>
<keyword evidence="6" id="KW-1185">Reference proteome</keyword>
<comment type="similarity">
    <text evidence="1">Belongs to the mandelate racemase/muconate lactonizing enzyme family.</text>
</comment>
<gene>
    <name evidence="5" type="ORF">GCM10009720_10410</name>
</gene>
<dbReference type="Pfam" id="PF13378">
    <property type="entry name" value="MR_MLE_C"/>
    <property type="match status" value="1"/>
</dbReference>
<dbReference type="SUPFAM" id="SSF51604">
    <property type="entry name" value="Enolase C-terminal domain-like"/>
    <property type="match status" value="1"/>
</dbReference>
<dbReference type="InterPro" id="IPR029065">
    <property type="entry name" value="Enolase_C-like"/>
</dbReference>
<accession>A0ABN2UBB3</accession>
<dbReference type="Proteomes" id="UP001501461">
    <property type="component" value="Unassembled WGS sequence"/>
</dbReference>
<keyword evidence="2" id="KW-0479">Metal-binding</keyword>
<organism evidence="5 6">
    <name type="scientific">Yaniella flava</name>
    <dbReference type="NCBI Taxonomy" id="287930"/>
    <lineage>
        <taxon>Bacteria</taxon>
        <taxon>Bacillati</taxon>
        <taxon>Actinomycetota</taxon>
        <taxon>Actinomycetes</taxon>
        <taxon>Micrococcales</taxon>
        <taxon>Micrococcaceae</taxon>
        <taxon>Yaniella</taxon>
    </lineage>
</organism>
<evidence type="ECO:0000313" key="5">
    <source>
        <dbReference type="EMBL" id="GAA2032054.1"/>
    </source>
</evidence>
<protein>
    <recommendedName>
        <fullName evidence="4">Enolase C-terminal domain-containing protein</fullName>
    </recommendedName>
</protein>
<dbReference type="EMBL" id="BAAAMN010000016">
    <property type="protein sequence ID" value="GAA2032054.1"/>
    <property type="molecule type" value="Genomic_DNA"/>
</dbReference>
<feature type="region of interest" description="Disordered" evidence="3">
    <location>
        <begin position="1"/>
        <end position="22"/>
    </location>
</feature>
<evidence type="ECO:0000256" key="1">
    <source>
        <dbReference type="ARBA" id="ARBA00008031"/>
    </source>
</evidence>
<evidence type="ECO:0000256" key="2">
    <source>
        <dbReference type="ARBA" id="ARBA00022723"/>
    </source>
</evidence>
<dbReference type="PANTHER" id="PTHR48080">
    <property type="entry name" value="D-GALACTONATE DEHYDRATASE-RELATED"/>
    <property type="match status" value="1"/>
</dbReference>